<dbReference type="RefSeq" id="WP_196836498.1">
    <property type="nucleotide sequence ID" value="NZ_JADOTZ010000001.1"/>
</dbReference>
<evidence type="ECO:0000259" key="7">
    <source>
        <dbReference type="SMART" id="SM00079"/>
    </source>
</evidence>
<evidence type="ECO:0000259" key="6">
    <source>
        <dbReference type="SMART" id="SM00062"/>
    </source>
</evidence>
<name>A0A931DAF1_9MICC</name>
<dbReference type="Pfam" id="PF00497">
    <property type="entry name" value="SBP_bac_3"/>
    <property type="match status" value="1"/>
</dbReference>
<dbReference type="Proteomes" id="UP000625033">
    <property type="component" value="Unassembled WGS sequence"/>
</dbReference>
<reference evidence="8" key="1">
    <citation type="submission" date="2020-11" db="EMBL/GenBank/DDBJ databases">
        <title>Sequencing the genomes of 1000 actinobacteria strains.</title>
        <authorList>
            <person name="Klenk H.-P."/>
        </authorList>
    </citation>
    <scope>NUCLEOTIDE SEQUENCE</scope>
    <source>
        <strain evidence="8">DSM 26152</strain>
    </source>
</reference>
<protein>
    <submittedName>
        <fullName evidence="8">Polar amino acid transport system substrate-binding protein</fullName>
    </submittedName>
</protein>
<evidence type="ECO:0000256" key="3">
    <source>
        <dbReference type="ARBA" id="ARBA00022729"/>
    </source>
</evidence>
<dbReference type="InterPro" id="IPR001320">
    <property type="entry name" value="Iontro_rcpt_C"/>
</dbReference>
<comment type="subcellular location">
    <subcellularLocation>
        <location evidence="1">Cell envelope</location>
    </subcellularLocation>
</comment>
<evidence type="ECO:0000313" key="9">
    <source>
        <dbReference type="Proteomes" id="UP000625033"/>
    </source>
</evidence>
<dbReference type="CDD" id="cd13530">
    <property type="entry name" value="PBP2_peptides_like"/>
    <property type="match status" value="1"/>
</dbReference>
<dbReference type="PANTHER" id="PTHR35936:SF17">
    <property type="entry name" value="ARGININE-BINDING EXTRACELLULAR PROTEIN ARTP"/>
    <property type="match status" value="1"/>
</dbReference>
<sequence>MKISTRALTGLAVTAAAGLALTACSSGDSAAQSSDADTGLTLMNEGKLTVCSDLPYEPFEFRDENGEIVGFDMDIASEIAADLDVELNVLDDGFEGIQSGLALNKCDISISSISITEERKGNMDFSTPYMDDDLTLVAPADGEIEDLESAAGKRVAVQTGTTGETYAQEQGLTAVGFEDAGLQLEALKAGTVDAALGNVSVLGYGIADEEGFERVEDYETGEQLGISIKKGNSAMAEAVNGTLERLDESDKLDELEEKWFGASN</sequence>
<evidence type="ECO:0000256" key="5">
    <source>
        <dbReference type="SAM" id="SignalP"/>
    </source>
</evidence>
<feature type="chain" id="PRO_5039600129" evidence="5">
    <location>
        <begin position="31"/>
        <end position="264"/>
    </location>
</feature>
<dbReference type="AlphaFoldDB" id="A0A931DAF1"/>
<evidence type="ECO:0000256" key="2">
    <source>
        <dbReference type="ARBA" id="ARBA00010333"/>
    </source>
</evidence>
<proteinExistence type="inferred from homology"/>
<dbReference type="GO" id="GO:0015276">
    <property type="term" value="F:ligand-gated monoatomic ion channel activity"/>
    <property type="evidence" value="ECO:0007669"/>
    <property type="project" value="InterPro"/>
</dbReference>
<evidence type="ECO:0000256" key="1">
    <source>
        <dbReference type="ARBA" id="ARBA00004196"/>
    </source>
</evidence>
<organism evidence="8 9">
    <name type="scientific">Zhihengliuella flava</name>
    <dbReference type="NCBI Taxonomy" id="1285193"/>
    <lineage>
        <taxon>Bacteria</taxon>
        <taxon>Bacillati</taxon>
        <taxon>Actinomycetota</taxon>
        <taxon>Actinomycetes</taxon>
        <taxon>Micrococcales</taxon>
        <taxon>Micrococcaceae</taxon>
        <taxon>Zhihengliuella</taxon>
    </lineage>
</organism>
<dbReference type="PROSITE" id="PS51257">
    <property type="entry name" value="PROKAR_LIPOPROTEIN"/>
    <property type="match status" value="1"/>
</dbReference>
<dbReference type="GO" id="GO:0030313">
    <property type="term" value="C:cell envelope"/>
    <property type="evidence" value="ECO:0007669"/>
    <property type="project" value="UniProtKB-SubCell"/>
</dbReference>
<evidence type="ECO:0000256" key="4">
    <source>
        <dbReference type="RuleBase" id="RU003744"/>
    </source>
</evidence>
<keyword evidence="9" id="KW-1185">Reference proteome</keyword>
<dbReference type="SUPFAM" id="SSF53850">
    <property type="entry name" value="Periplasmic binding protein-like II"/>
    <property type="match status" value="1"/>
</dbReference>
<feature type="signal peptide" evidence="5">
    <location>
        <begin position="1"/>
        <end position="30"/>
    </location>
</feature>
<dbReference type="Gene3D" id="3.40.190.10">
    <property type="entry name" value="Periplasmic binding protein-like II"/>
    <property type="match status" value="2"/>
</dbReference>
<dbReference type="GO" id="GO:0016020">
    <property type="term" value="C:membrane"/>
    <property type="evidence" value="ECO:0007669"/>
    <property type="project" value="InterPro"/>
</dbReference>
<dbReference type="InterPro" id="IPR018313">
    <property type="entry name" value="SBP_3_CS"/>
</dbReference>
<gene>
    <name evidence="8" type="ORF">IW252_002066</name>
</gene>
<dbReference type="PROSITE" id="PS01039">
    <property type="entry name" value="SBP_BACTERIAL_3"/>
    <property type="match status" value="1"/>
</dbReference>
<dbReference type="EMBL" id="JADOTZ010000001">
    <property type="protein sequence ID" value="MBG6085299.1"/>
    <property type="molecule type" value="Genomic_DNA"/>
</dbReference>
<dbReference type="InterPro" id="IPR001638">
    <property type="entry name" value="Solute-binding_3/MltF_N"/>
</dbReference>
<dbReference type="PANTHER" id="PTHR35936">
    <property type="entry name" value="MEMBRANE-BOUND LYTIC MUREIN TRANSGLYCOSYLASE F"/>
    <property type="match status" value="1"/>
</dbReference>
<accession>A0A931DAF1</accession>
<dbReference type="SMART" id="SM00079">
    <property type="entry name" value="PBPe"/>
    <property type="match status" value="1"/>
</dbReference>
<comment type="similarity">
    <text evidence="2 4">Belongs to the bacterial solute-binding protein 3 family.</text>
</comment>
<feature type="domain" description="Ionotropic glutamate receptor C-terminal" evidence="7">
    <location>
        <begin position="47"/>
        <end position="262"/>
    </location>
</feature>
<feature type="domain" description="Solute-binding protein family 3/N-terminal" evidence="6">
    <location>
        <begin position="47"/>
        <end position="263"/>
    </location>
</feature>
<comment type="caution">
    <text evidence="8">The sequence shown here is derived from an EMBL/GenBank/DDBJ whole genome shotgun (WGS) entry which is preliminary data.</text>
</comment>
<keyword evidence="3 5" id="KW-0732">Signal</keyword>
<evidence type="ECO:0000313" key="8">
    <source>
        <dbReference type="EMBL" id="MBG6085299.1"/>
    </source>
</evidence>
<dbReference type="SMART" id="SM00062">
    <property type="entry name" value="PBPb"/>
    <property type="match status" value="1"/>
</dbReference>